<dbReference type="Proteomes" id="UP000887574">
    <property type="component" value="Unplaced"/>
</dbReference>
<dbReference type="GO" id="GO:0015031">
    <property type="term" value="P:protein transport"/>
    <property type="evidence" value="ECO:0007669"/>
    <property type="project" value="InterPro"/>
</dbReference>
<dbReference type="GO" id="GO:0016192">
    <property type="term" value="P:vesicle-mediated transport"/>
    <property type="evidence" value="ECO:0007669"/>
    <property type="project" value="TreeGrafter"/>
</dbReference>
<dbReference type="GO" id="GO:0007264">
    <property type="term" value="P:small GTPase-mediated signal transduction"/>
    <property type="evidence" value="ECO:0007669"/>
    <property type="project" value="InterPro"/>
</dbReference>
<dbReference type="GO" id="GO:0005096">
    <property type="term" value="F:GTPase activator activity"/>
    <property type="evidence" value="ECO:0007669"/>
    <property type="project" value="UniProtKB-KW"/>
</dbReference>
<keyword evidence="2" id="KW-0963">Cytoplasm</keyword>
<organism evidence="3 4">
    <name type="scientific">Ditylenchus dipsaci</name>
    <dbReference type="NCBI Taxonomy" id="166011"/>
    <lineage>
        <taxon>Eukaryota</taxon>
        <taxon>Metazoa</taxon>
        <taxon>Ecdysozoa</taxon>
        <taxon>Nematoda</taxon>
        <taxon>Chromadorea</taxon>
        <taxon>Rhabditida</taxon>
        <taxon>Tylenchina</taxon>
        <taxon>Tylenchomorpha</taxon>
        <taxon>Sphaerularioidea</taxon>
        <taxon>Anguinidae</taxon>
        <taxon>Anguininae</taxon>
        <taxon>Ditylenchus</taxon>
    </lineage>
</organism>
<evidence type="ECO:0000256" key="2">
    <source>
        <dbReference type="RuleBase" id="RU363124"/>
    </source>
</evidence>
<dbReference type="AlphaFoldDB" id="A0A915E327"/>
<proteinExistence type="inferred from homology"/>
<accession>A0A915E327</accession>
<dbReference type="InterPro" id="IPR000806">
    <property type="entry name" value="RabGDI"/>
</dbReference>
<comment type="function">
    <text evidence="2">Regulates the GDP/GTP exchange reaction of most RAB proteins by inhibiting the dissociation of GDP from them, and the subsequent binding of GTP.</text>
</comment>
<dbReference type="PRINTS" id="PR00892">
    <property type="entry name" value="RABGDI"/>
</dbReference>
<dbReference type="PANTHER" id="PTHR11787:SF8">
    <property type="entry name" value="RAB GDP DISSOCIATION INHIBITOR"/>
    <property type="match status" value="1"/>
</dbReference>
<dbReference type="SUPFAM" id="SSF51905">
    <property type="entry name" value="FAD/NAD(P)-binding domain"/>
    <property type="match status" value="1"/>
</dbReference>
<dbReference type="GO" id="GO:0005093">
    <property type="term" value="F:Rab GDP-dissociation inhibitor activity"/>
    <property type="evidence" value="ECO:0007669"/>
    <property type="project" value="InterPro"/>
</dbReference>
<evidence type="ECO:0000256" key="1">
    <source>
        <dbReference type="ARBA" id="ARBA00005593"/>
    </source>
</evidence>
<dbReference type="Pfam" id="PF00996">
    <property type="entry name" value="GDI"/>
    <property type="match status" value="1"/>
</dbReference>
<evidence type="ECO:0000313" key="4">
    <source>
        <dbReference type="WBParaSite" id="jg25672"/>
    </source>
</evidence>
<comment type="similarity">
    <text evidence="1 2">Belongs to the Rab GDI family.</text>
</comment>
<name>A0A915E327_9BILA</name>
<dbReference type="InterPro" id="IPR018203">
    <property type="entry name" value="GDP_dissociation_inhibitor"/>
</dbReference>
<dbReference type="InterPro" id="IPR036188">
    <property type="entry name" value="FAD/NAD-bd_sf"/>
</dbReference>
<dbReference type="PANTHER" id="PTHR11787">
    <property type="entry name" value="RAB GDP-DISSOCIATION INHIBITOR"/>
    <property type="match status" value="1"/>
</dbReference>
<comment type="subcellular location">
    <subcellularLocation>
        <location evidence="2">Cytoplasm</location>
    </subcellularLocation>
</comment>
<sequence length="196" mass="21902">MLDKPVDEIVYDENGKVVGVKSGGETAKCKQLYCDPSYLDSTHVKKTGQVIRAVCLLNHPIPDTKDAASCQIIIPQKQVGRHFDIYISCVSQANQVAPKGWYIAMVSTTVETSNPEAEIIPGLQLLGAITEKFVRISDVYEPTDMGYESQVFISRSYDPTTHFETTCQDVLDIFKRGTTEEFDFTKITHLSLEETE</sequence>
<keyword evidence="2" id="KW-0343">GTPase activation</keyword>
<keyword evidence="3" id="KW-1185">Reference proteome</keyword>
<dbReference type="WBParaSite" id="jg25672">
    <property type="protein sequence ID" value="jg25672"/>
    <property type="gene ID" value="jg25672"/>
</dbReference>
<reference evidence="4" key="1">
    <citation type="submission" date="2022-11" db="UniProtKB">
        <authorList>
            <consortium name="WormBaseParasite"/>
        </authorList>
    </citation>
    <scope>IDENTIFICATION</scope>
</reference>
<protein>
    <recommendedName>
        <fullName evidence="2">Rab GDP dissociation inhibitor</fullName>
    </recommendedName>
</protein>
<dbReference type="GO" id="GO:0005737">
    <property type="term" value="C:cytoplasm"/>
    <property type="evidence" value="ECO:0007669"/>
    <property type="project" value="UniProtKB-SubCell"/>
</dbReference>
<dbReference type="SUPFAM" id="SSF54373">
    <property type="entry name" value="FAD-linked reductases, C-terminal domain"/>
    <property type="match status" value="1"/>
</dbReference>
<evidence type="ECO:0000313" key="3">
    <source>
        <dbReference type="Proteomes" id="UP000887574"/>
    </source>
</evidence>
<dbReference type="Gene3D" id="3.30.519.10">
    <property type="entry name" value="Guanine Nucleotide Dissociation Inhibitor, domain 2"/>
    <property type="match status" value="1"/>
</dbReference>